<dbReference type="SUPFAM" id="SSF54593">
    <property type="entry name" value="Glyoxalase/Bleomycin resistance protein/Dihydroxybiphenyl dioxygenase"/>
    <property type="match status" value="1"/>
</dbReference>
<dbReference type="InterPro" id="IPR029068">
    <property type="entry name" value="Glyas_Bleomycin-R_OHBP_Dase"/>
</dbReference>
<protein>
    <recommendedName>
        <fullName evidence="1">VOC domain-containing protein</fullName>
    </recommendedName>
</protein>
<proteinExistence type="predicted"/>
<dbReference type="PANTHER" id="PTHR35006:SF2">
    <property type="entry name" value="GLYOXALASE FAMILY PROTEIN (AFU_ORTHOLOGUE AFUA_5G14830)"/>
    <property type="match status" value="1"/>
</dbReference>
<dbReference type="PANTHER" id="PTHR35006">
    <property type="entry name" value="GLYOXALASE FAMILY PROTEIN (AFU_ORTHOLOGUE AFUA_5G14830)"/>
    <property type="match status" value="1"/>
</dbReference>
<keyword evidence="3" id="KW-1185">Reference proteome</keyword>
<name>A0AAD3TZK6_9TREE</name>
<accession>A0AAD3TZK6</accession>
<organism evidence="2 3">
    <name type="scientific">Cutaneotrichosporon spelunceum</name>
    <dbReference type="NCBI Taxonomy" id="1672016"/>
    <lineage>
        <taxon>Eukaryota</taxon>
        <taxon>Fungi</taxon>
        <taxon>Dikarya</taxon>
        <taxon>Basidiomycota</taxon>
        <taxon>Agaricomycotina</taxon>
        <taxon>Tremellomycetes</taxon>
        <taxon>Trichosporonales</taxon>
        <taxon>Trichosporonaceae</taxon>
        <taxon>Cutaneotrichosporon</taxon>
    </lineage>
</organism>
<reference evidence="2" key="1">
    <citation type="journal article" date="2023" name="BMC Genomics">
        <title>Chromosome-level genome assemblies of Cutaneotrichosporon spp. (Trichosporonales, Basidiomycota) reveal imbalanced evolution between nucleotide sequences and chromosome synteny.</title>
        <authorList>
            <person name="Kobayashi Y."/>
            <person name="Kayamori A."/>
            <person name="Aoki K."/>
            <person name="Shiwa Y."/>
            <person name="Matsutani M."/>
            <person name="Fujita N."/>
            <person name="Sugita T."/>
            <person name="Iwasaki W."/>
            <person name="Tanaka N."/>
            <person name="Takashima M."/>
        </authorList>
    </citation>
    <scope>NUCLEOTIDE SEQUENCE</scope>
    <source>
        <strain evidence="2">HIS016</strain>
    </source>
</reference>
<reference evidence="2" key="2">
    <citation type="submission" date="2023-06" db="EMBL/GenBank/DDBJ databases">
        <authorList>
            <person name="Kobayashi Y."/>
            <person name="Kayamori A."/>
            <person name="Aoki K."/>
            <person name="Shiwa Y."/>
            <person name="Fujita N."/>
            <person name="Sugita T."/>
            <person name="Iwasaki W."/>
            <person name="Tanaka N."/>
            <person name="Takashima M."/>
        </authorList>
    </citation>
    <scope>NUCLEOTIDE SEQUENCE</scope>
    <source>
        <strain evidence="2">HIS016</strain>
    </source>
</reference>
<dbReference type="AlphaFoldDB" id="A0AAD3TZK6"/>
<evidence type="ECO:0000313" key="3">
    <source>
        <dbReference type="Proteomes" id="UP001222932"/>
    </source>
</evidence>
<dbReference type="Pfam" id="PF00903">
    <property type="entry name" value="Glyoxalase"/>
    <property type="match status" value="1"/>
</dbReference>
<dbReference type="Proteomes" id="UP001222932">
    <property type="component" value="Unassembled WGS sequence"/>
</dbReference>
<dbReference type="Gene3D" id="3.10.180.10">
    <property type="entry name" value="2,3-Dihydroxybiphenyl 1,2-Dioxygenase, domain 1"/>
    <property type="match status" value="1"/>
</dbReference>
<evidence type="ECO:0000313" key="2">
    <source>
        <dbReference type="EMBL" id="GMK59717.1"/>
    </source>
</evidence>
<evidence type="ECO:0000259" key="1">
    <source>
        <dbReference type="PROSITE" id="PS51819"/>
    </source>
</evidence>
<dbReference type="PROSITE" id="PS51819">
    <property type="entry name" value="VOC"/>
    <property type="match status" value="1"/>
</dbReference>
<dbReference type="CDD" id="cd07262">
    <property type="entry name" value="VOC_like"/>
    <property type="match status" value="1"/>
</dbReference>
<sequence length="136" mass="14549">MAISKVSLTMPMLDHVGIVVSDYDRAKAFYTPVLATLGSSMQMEPATGVSGWGPGPMEPCFWISAKGVVVGPAHVAFSAKNRAEVNAFYEAAIKAGAKCNGEPGIRAEYHSNYYGAFVIDADGHNIEAGARLKRRR</sequence>
<feature type="domain" description="VOC" evidence="1">
    <location>
        <begin position="12"/>
        <end position="131"/>
    </location>
</feature>
<dbReference type="InterPro" id="IPR004360">
    <property type="entry name" value="Glyas_Fos-R_dOase_dom"/>
</dbReference>
<comment type="caution">
    <text evidence="2">The sequence shown here is derived from an EMBL/GenBank/DDBJ whole genome shotgun (WGS) entry which is preliminary data.</text>
</comment>
<dbReference type="InterPro" id="IPR037523">
    <property type="entry name" value="VOC_core"/>
</dbReference>
<gene>
    <name evidence="2" type="ORF">CspeluHIS016_0803230</name>
</gene>
<dbReference type="EMBL" id="BTCM01000008">
    <property type="protein sequence ID" value="GMK59717.1"/>
    <property type="molecule type" value="Genomic_DNA"/>
</dbReference>